<evidence type="ECO:0000313" key="10">
    <source>
        <dbReference type="Proteomes" id="UP001209486"/>
    </source>
</evidence>
<feature type="region of interest" description="Disordered" evidence="6">
    <location>
        <begin position="156"/>
        <end position="194"/>
    </location>
</feature>
<dbReference type="Gene3D" id="2.60.40.4380">
    <property type="entry name" value="Translational regulator CsrA"/>
    <property type="match status" value="1"/>
</dbReference>
<comment type="subcellular location">
    <subcellularLocation>
        <location evidence="5">Cytoplasm</location>
    </subcellularLocation>
</comment>
<comment type="function">
    <text evidence="5">A translational regulator that binds mRNA to regulate translation initiation and/or mRNA stability. Usually binds in the 5'-UTR at or near the Shine-Dalgarno sequence preventing ribosome-binding, thus repressing translation. Its main target seems to be the major flagellin gene, while its function is anatagonized by FliW.</text>
</comment>
<evidence type="ECO:0000256" key="3">
    <source>
        <dbReference type="ARBA" id="ARBA00022845"/>
    </source>
</evidence>
<dbReference type="PANTHER" id="PTHR34984">
    <property type="entry name" value="CARBON STORAGE REGULATOR"/>
    <property type="match status" value="1"/>
</dbReference>
<dbReference type="InterPro" id="IPR003751">
    <property type="entry name" value="CsrA"/>
</dbReference>
<evidence type="ECO:0000313" key="7">
    <source>
        <dbReference type="EMBL" id="MCU9968007.1"/>
    </source>
</evidence>
<dbReference type="SUPFAM" id="SSF117130">
    <property type="entry name" value="CsrA-like"/>
    <property type="match status" value="1"/>
</dbReference>
<keyword evidence="5" id="KW-1005">Bacterial flagellum biogenesis</keyword>
<evidence type="ECO:0000256" key="4">
    <source>
        <dbReference type="ARBA" id="ARBA00022884"/>
    </source>
</evidence>
<dbReference type="GO" id="GO:1902208">
    <property type="term" value="P:regulation of bacterial-type flagellum assembly"/>
    <property type="evidence" value="ECO:0007669"/>
    <property type="project" value="UniProtKB-UniRule"/>
</dbReference>
<dbReference type="GO" id="GO:0044781">
    <property type="term" value="P:bacterial-type flagellum organization"/>
    <property type="evidence" value="ECO:0007669"/>
    <property type="project" value="UniProtKB-KW"/>
</dbReference>
<gene>
    <name evidence="5 8" type="primary">csrA</name>
    <name evidence="7" type="ORF">FYZ43_00920</name>
    <name evidence="8" type="ORF">HHJ77_03325</name>
</gene>
<dbReference type="EMBL" id="JABCUS010000005">
    <property type="protein sequence ID" value="NMX02990.1"/>
    <property type="molecule type" value="Genomic_DNA"/>
</dbReference>
<keyword evidence="2 5" id="KW-0678">Repressor</keyword>
<dbReference type="EMBL" id="VSZY01000001">
    <property type="protein sequence ID" value="MCU9968007.1"/>
    <property type="molecule type" value="Genomic_DNA"/>
</dbReference>
<evidence type="ECO:0000313" key="9">
    <source>
        <dbReference type="Proteomes" id="UP000575397"/>
    </source>
</evidence>
<accession>A0A7Y0USM0</accession>
<dbReference type="GO" id="GO:0005829">
    <property type="term" value="C:cytosol"/>
    <property type="evidence" value="ECO:0007669"/>
    <property type="project" value="TreeGrafter"/>
</dbReference>
<dbReference type="GO" id="GO:0045947">
    <property type="term" value="P:negative regulation of translational initiation"/>
    <property type="evidence" value="ECO:0007669"/>
    <property type="project" value="UniProtKB-UniRule"/>
</dbReference>
<feature type="compositionally biased region" description="Low complexity" evidence="6">
    <location>
        <begin position="170"/>
        <end position="180"/>
    </location>
</feature>
<evidence type="ECO:0000256" key="2">
    <source>
        <dbReference type="ARBA" id="ARBA00022491"/>
    </source>
</evidence>
<reference evidence="8 9" key="2">
    <citation type="submission" date="2020-04" db="EMBL/GenBank/DDBJ databases">
        <title>Antimicrobial susceptibility and clonality of vaginal-derived multi-drug resistant Mobiluncus isolates in China.</title>
        <authorList>
            <person name="Zhang X."/>
        </authorList>
    </citation>
    <scope>NUCLEOTIDE SEQUENCE [LARGE SCALE GENOMIC DNA]</scope>
    <source>
        <strain evidence="8 9">12</strain>
    </source>
</reference>
<dbReference type="GO" id="GO:0048027">
    <property type="term" value="F:mRNA 5'-UTR binding"/>
    <property type="evidence" value="ECO:0007669"/>
    <property type="project" value="UniProtKB-UniRule"/>
</dbReference>
<keyword evidence="1 5" id="KW-0963">Cytoplasm</keyword>
<keyword evidence="3 5" id="KW-0810">Translation regulation</keyword>
<comment type="subunit">
    <text evidence="5">Homodimer; the beta-strands of each monomer intercalate to form a hydrophobic core, while the alpha-helices form wings that extend away from the core.</text>
</comment>
<comment type="caution">
    <text evidence="8">The sequence shown here is derived from an EMBL/GenBank/DDBJ whole genome shotgun (WGS) entry which is preliminary data.</text>
</comment>
<dbReference type="GO" id="GO:0006402">
    <property type="term" value="P:mRNA catabolic process"/>
    <property type="evidence" value="ECO:0007669"/>
    <property type="project" value="InterPro"/>
</dbReference>
<evidence type="ECO:0000313" key="8">
    <source>
        <dbReference type="EMBL" id="NMX02990.1"/>
    </source>
</evidence>
<dbReference type="FunFam" id="2.60.40.4380:FF:000002">
    <property type="entry name" value="Translational regulator CsrA"/>
    <property type="match status" value="1"/>
</dbReference>
<evidence type="ECO:0000256" key="5">
    <source>
        <dbReference type="HAMAP-Rule" id="MF_00167"/>
    </source>
</evidence>
<protein>
    <recommendedName>
        <fullName evidence="5">Translational regulator CsrA</fullName>
    </recommendedName>
</protein>
<dbReference type="Pfam" id="PF02599">
    <property type="entry name" value="CsrA"/>
    <property type="match status" value="1"/>
</dbReference>
<reference evidence="7 10" key="1">
    <citation type="submission" date="2019-08" db="EMBL/GenBank/DDBJ databases">
        <title>Comparison of rpoB and gyrB Sequences from Mobiluncus Species and Development of a Multiplex PCR Method for Clinical Detection of Mobiluncus curtisii and Mobiluncus mulieris.</title>
        <authorList>
            <person name="Yang L."/>
            <person name="Shen Y."/>
            <person name="Xu G."/>
            <person name="Shu L.-B."/>
            <person name="Hu J."/>
            <person name="Zhang R."/>
            <person name="Wang Y."/>
            <person name="Zhou H.-W."/>
            <person name="Zhang X."/>
        </authorList>
    </citation>
    <scope>NUCLEOTIDE SEQUENCE [LARGE SCALE GENOMIC DNA]</scope>
    <source>
        <strain evidence="7 10">M26</strain>
    </source>
</reference>
<organism evidence="8 9">
    <name type="scientific">Mobiluncus mulieris</name>
    <dbReference type="NCBI Taxonomy" id="2052"/>
    <lineage>
        <taxon>Bacteria</taxon>
        <taxon>Bacillati</taxon>
        <taxon>Actinomycetota</taxon>
        <taxon>Actinomycetes</taxon>
        <taxon>Actinomycetales</taxon>
        <taxon>Actinomycetaceae</taxon>
        <taxon>Mobiluncus</taxon>
    </lineage>
</organism>
<comment type="similarity">
    <text evidence="5">Belongs to the CsrA/RsmA family.</text>
</comment>
<sequence>MRVESWGNSQRFSLGGGLSTTFGRFSGKVIGVLVLSRRIGEKIVIGDGIVVTVVEVHRDSVRLGVDAPRSVPVNRAELVKAVSEENVAAMSIDAAALTSLRGIRPTAASPLDLRKLIQKSALAQGAAVSADSPGNPGSAVSLGNLSSAASGIAAGAPIPSAAPGLPPAKPAAGAPGFAIPKPRPIPKPRDPRKQ</sequence>
<proteinExistence type="inferred from homology"/>
<dbReference type="PANTHER" id="PTHR34984:SF1">
    <property type="entry name" value="CARBON STORAGE REGULATOR"/>
    <property type="match status" value="1"/>
</dbReference>
<evidence type="ECO:0000256" key="6">
    <source>
        <dbReference type="SAM" id="MobiDB-lite"/>
    </source>
</evidence>
<dbReference type="NCBIfam" id="TIGR00202">
    <property type="entry name" value="csrA"/>
    <property type="match status" value="1"/>
</dbReference>
<dbReference type="InterPro" id="IPR036107">
    <property type="entry name" value="CsrA_sf"/>
</dbReference>
<dbReference type="Proteomes" id="UP000575397">
    <property type="component" value="Unassembled WGS sequence"/>
</dbReference>
<name>A0A7Y0USM0_9ACTO</name>
<dbReference type="HAMAP" id="MF_00167">
    <property type="entry name" value="CsrA"/>
    <property type="match status" value="1"/>
</dbReference>
<evidence type="ECO:0000256" key="1">
    <source>
        <dbReference type="ARBA" id="ARBA00022490"/>
    </source>
</evidence>
<dbReference type="AlphaFoldDB" id="A0A7Y0USM0"/>
<dbReference type="Proteomes" id="UP001209486">
    <property type="component" value="Unassembled WGS sequence"/>
</dbReference>
<keyword evidence="4 5" id="KW-0694">RNA-binding</keyword>
<dbReference type="GO" id="GO:0006109">
    <property type="term" value="P:regulation of carbohydrate metabolic process"/>
    <property type="evidence" value="ECO:0007669"/>
    <property type="project" value="InterPro"/>
</dbReference>